<evidence type="ECO:0000313" key="2">
    <source>
        <dbReference type="EMBL" id="MBU3159520.1"/>
    </source>
</evidence>
<dbReference type="Proteomes" id="UP000776252">
    <property type="component" value="Unassembled WGS sequence"/>
</dbReference>
<evidence type="ECO:0000259" key="1">
    <source>
        <dbReference type="Pfam" id="PF13304"/>
    </source>
</evidence>
<dbReference type="PANTHER" id="PTHR40396">
    <property type="entry name" value="ATPASE-LIKE PROTEIN"/>
    <property type="match status" value="1"/>
</dbReference>
<keyword evidence="3" id="KW-1185">Reference proteome</keyword>
<accession>A0ABS6BT83</accession>
<gene>
    <name evidence="2" type="ORF">KPL37_07090</name>
</gene>
<evidence type="ECO:0000313" key="3">
    <source>
        <dbReference type="Proteomes" id="UP000776252"/>
    </source>
</evidence>
<feature type="domain" description="ATPase AAA-type core" evidence="1">
    <location>
        <begin position="47"/>
        <end position="360"/>
    </location>
</feature>
<protein>
    <submittedName>
        <fullName evidence="2">ATP-binding protein</fullName>
    </submittedName>
</protein>
<sequence>MLMEFSVENFLSIKDRVTLTMVASKDTSHKNNLIKNADKGINILNTAVIYGANASGKTTVLRAIGFLANFLNSSHEMQSGKKISVKPFRLDRACLDKPSSFEIIFKTEGIKYLYGFSVTKDKVVDEYLYYYPKGRQSIIFERENTDQYKFTNDIELQTQIKNKFHSPNKLFLSTASLWDYKLAQIPFEWINNNLQIIISHERLEEITADMMKENEIINKKVKYLIKNVVKDIEDITFTEIELNKKDNPLLKYLTEDAKSKILSSNDNKLLSVSTAHKINNSEELIEFDLAEESDGTRKLFGILGPWVTVLEQGHTLIVDELDIRLHPHLTRFLVELFQNPEINKNNAQLIFSTHDTNLLDQDLFRRDQIWFTEKKEDNSTDLYSLDDFTVRKDAAIEKGYLQGKYGAIPNMKGDCLWE</sequence>
<dbReference type="InterPro" id="IPR003959">
    <property type="entry name" value="ATPase_AAA_core"/>
</dbReference>
<keyword evidence="2" id="KW-0067">ATP-binding</keyword>
<reference evidence="2 3" key="1">
    <citation type="submission" date="2021-06" db="EMBL/GenBank/DDBJ databases">
        <title>Clostridia strains as spoilage organisms.</title>
        <authorList>
            <person name="Wambui J."/>
            <person name="Stephan R."/>
            <person name="Stevens M.J.A."/>
        </authorList>
    </citation>
    <scope>NUCLEOTIDE SEQUENCE [LARGE SCALE GENOMIC DNA]</scope>
    <source>
        <strain evidence="2 3">DSM 14204</strain>
    </source>
</reference>
<dbReference type="GO" id="GO:0005524">
    <property type="term" value="F:ATP binding"/>
    <property type="evidence" value="ECO:0007669"/>
    <property type="project" value="UniProtKB-KW"/>
</dbReference>
<comment type="caution">
    <text evidence="2">The sequence shown here is derived from an EMBL/GenBank/DDBJ whole genome shotgun (WGS) entry which is preliminary data.</text>
</comment>
<dbReference type="PANTHER" id="PTHR40396:SF1">
    <property type="entry name" value="ATPASE AAA-TYPE CORE DOMAIN-CONTAINING PROTEIN"/>
    <property type="match status" value="1"/>
</dbReference>
<dbReference type="Pfam" id="PF13304">
    <property type="entry name" value="AAA_21"/>
    <property type="match status" value="1"/>
</dbReference>
<keyword evidence="2" id="KW-0547">Nucleotide-binding</keyword>
<dbReference type="RefSeq" id="WP_216147157.1">
    <property type="nucleotide sequence ID" value="NZ_JAHLDV010000010.1"/>
</dbReference>
<dbReference type="EMBL" id="JAHLDV010000010">
    <property type="protein sequence ID" value="MBU3159520.1"/>
    <property type="molecule type" value="Genomic_DNA"/>
</dbReference>
<proteinExistence type="predicted"/>
<name>A0ABS6BT83_9CLOT</name>
<organism evidence="2 3">
    <name type="scientific">Clostridium frigoris</name>
    <dbReference type="NCBI Taxonomy" id="205327"/>
    <lineage>
        <taxon>Bacteria</taxon>
        <taxon>Bacillati</taxon>
        <taxon>Bacillota</taxon>
        <taxon>Clostridia</taxon>
        <taxon>Eubacteriales</taxon>
        <taxon>Clostridiaceae</taxon>
        <taxon>Clostridium</taxon>
    </lineage>
</organism>